<comment type="subcellular location">
    <subcellularLocation>
        <location evidence="1">Nucleus</location>
    </subcellularLocation>
</comment>
<dbReference type="STRING" id="27342.A0A0H2S5M5"/>
<organism evidence="7 8">
    <name type="scientific">Schizopora paradoxa</name>
    <dbReference type="NCBI Taxonomy" id="27342"/>
    <lineage>
        <taxon>Eukaryota</taxon>
        <taxon>Fungi</taxon>
        <taxon>Dikarya</taxon>
        <taxon>Basidiomycota</taxon>
        <taxon>Agaricomycotina</taxon>
        <taxon>Agaricomycetes</taxon>
        <taxon>Hymenochaetales</taxon>
        <taxon>Schizoporaceae</taxon>
        <taxon>Schizopora</taxon>
    </lineage>
</organism>
<proteinExistence type="inferred from homology"/>
<evidence type="ECO:0000256" key="5">
    <source>
        <dbReference type="ARBA" id="ARBA00023242"/>
    </source>
</evidence>
<reference evidence="7 8" key="1">
    <citation type="submission" date="2015-04" db="EMBL/GenBank/DDBJ databases">
        <title>Complete genome sequence of Schizopora paradoxa KUC8140, a cosmopolitan wood degrader in East Asia.</title>
        <authorList>
            <consortium name="DOE Joint Genome Institute"/>
            <person name="Min B."/>
            <person name="Park H."/>
            <person name="Jang Y."/>
            <person name="Kim J.-J."/>
            <person name="Kim K.H."/>
            <person name="Pangilinan J."/>
            <person name="Lipzen A."/>
            <person name="Riley R."/>
            <person name="Grigoriev I.V."/>
            <person name="Spatafora J.W."/>
            <person name="Choi I.-G."/>
        </authorList>
    </citation>
    <scope>NUCLEOTIDE SEQUENCE [LARGE SCALE GENOMIC DNA]</scope>
    <source>
        <strain evidence="7 8">KUC8140</strain>
    </source>
</reference>
<dbReference type="Proteomes" id="UP000053477">
    <property type="component" value="Unassembled WGS sequence"/>
</dbReference>
<keyword evidence="4" id="KW-0804">Transcription</keyword>
<dbReference type="Pfam" id="PF11571">
    <property type="entry name" value="Med27"/>
    <property type="match status" value="1"/>
</dbReference>
<evidence type="ECO:0000256" key="1">
    <source>
        <dbReference type="ARBA" id="ARBA00004123"/>
    </source>
</evidence>
<dbReference type="PANTHER" id="PTHR13130">
    <property type="entry name" value="34 KDA TRANSCRIPTIONAL CO-ACTIVATOR-RELATED"/>
    <property type="match status" value="1"/>
</dbReference>
<evidence type="ECO:0000313" key="7">
    <source>
        <dbReference type="EMBL" id="KLO19555.1"/>
    </source>
</evidence>
<feature type="compositionally biased region" description="Basic and acidic residues" evidence="6">
    <location>
        <begin position="47"/>
        <end position="77"/>
    </location>
</feature>
<evidence type="ECO:0000313" key="8">
    <source>
        <dbReference type="Proteomes" id="UP000053477"/>
    </source>
</evidence>
<dbReference type="PANTHER" id="PTHR13130:SF4">
    <property type="entry name" value="MEDIATOR OF RNA POLYMERASE II TRANSCRIPTION SUBUNIT 27"/>
    <property type="match status" value="1"/>
</dbReference>
<evidence type="ECO:0000256" key="2">
    <source>
        <dbReference type="ARBA" id="ARBA00008048"/>
    </source>
</evidence>
<evidence type="ECO:0000256" key="3">
    <source>
        <dbReference type="ARBA" id="ARBA00023015"/>
    </source>
</evidence>
<dbReference type="InterPro" id="IPR021627">
    <property type="entry name" value="Mediator_Med27"/>
</dbReference>
<dbReference type="InParanoid" id="A0A0H2S5M5"/>
<dbReference type="OrthoDB" id="3253521at2759"/>
<keyword evidence="8" id="KW-1185">Reference proteome</keyword>
<evidence type="ECO:0000256" key="4">
    <source>
        <dbReference type="ARBA" id="ARBA00023163"/>
    </source>
</evidence>
<dbReference type="AlphaFoldDB" id="A0A0H2S5M5"/>
<sequence>MSSSTTSEAKNGPEVVMKDDGGDDSSPDSTPLAAGRSLPATASNNEKTAEKDNESTPKAQENKNGEEEKAKETKDQEDAPQPPAEPPSKSTTLARQIQELTSLRRRIMALRDVPGRLITLQSPMRSAFDSSGHPDGIQDTGLMLNDALSTSGTVTTQPGGDETIDSIISSAVNISRPQNPSSLVRSAFQAMEEARKQMLGDLVQGAMKDADLSCASDKSDINSSNKRERKKRKTVLAESPAPFPSLQAQTTIVFPPDAENHRTPFTYNDLLPYLRQKNRGSDRGGLGIKLSIWAKSKASPYTPQVSEPLTLRVKIQDVVTMFLKMTYRSVDHDPIVIESVVAFGPREKQKSPYSHSDFSVYEKMTQSILKMIEQEPNVSFPQMIDYISSFESLFDARCSVCERILSQEGHVPPVARVWTDMSGGRRRWDPRHVSCMHA</sequence>
<feature type="region of interest" description="Disordered" evidence="6">
    <location>
        <begin position="1"/>
        <end position="93"/>
    </location>
</feature>
<protein>
    <submittedName>
        <fullName evidence="7">Uncharacterized protein</fullName>
    </submittedName>
</protein>
<dbReference type="EMBL" id="KQ085886">
    <property type="protein sequence ID" value="KLO19555.1"/>
    <property type="molecule type" value="Genomic_DNA"/>
</dbReference>
<accession>A0A0H2S5M5</accession>
<dbReference type="GO" id="GO:0016592">
    <property type="term" value="C:mediator complex"/>
    <property type="evidence" value="ECO:0007669"/>
    <property type="project" value="InterPro"/>
</dbReference>
<keyword evidence="5" id="KW-0539">Nucleus</keyword>
<evidence type="ECO:0000256" key="6">
    <source>
        <dbReference type="SAM" id="MobiDB-lite"/>
    </source>
</evidence>
<keyword evidence="3" id="KW-0805">Transcription regulation</keyword>
<gene>
    <name evidence="7" type="ORF">SCHPADRAFT_67225</name>
</gene>
<feature type="region of interest" description="Disordered" evidence="6">
    <location>
        <begin position="214"/>
        <end position="237"/>
    </location>
</feature>
<dbReference type="GO" id="GO:0006357">
    <property type="term" value="P:regulation of transcription by RNA polymerase II"/>
    <property type="evidence" value="ECO:0007669"/>
    <property type="project" value="TreeGrafter"/>
</dbReference>
<dbReference type="GO" id="GO:0003713">
    <property type="term" value="F:transcription coactivator activity"/>
    <property type="evidence" value="ECO:0007669"/>
    <property type="project" value="TreeGrafter"/>
</dbReference>
<name>A0A0H2S5M5_9AGAM</name>
<comment type="similarity">
    <text evidence="2">Belongs to the Mediator complex subunit 27 family.</text>
</comment>